<dbReference type="Gene3D" id="3.40.50.150">
    <property type="entry name" value="Vaccinia Virus protein VP39"/>
    <property type="match status" value="1"/>
</dbReference>
<evidence type="ECO:0000313" key="4">
    <source>
        <dbReference type="EMBL" id="OGF64701.1"/>
    </source>
</evidence>
<comment type="caution">
    <text evidence="4">The sequence shown here is derived from an EMBL/GenBank/DDBJ whole genome shotgun (WGS) entry which is preliminary data.</text>
</comment>
<keyword evidence="1" id="KW-0489">Methyltransferase</keyword>
<evidence type="ECO:0000313" key="5">
    <source>
        <dbReference type="Proteomes" id="UP000178943"/>
    </source>
</evidence>
<evidence type="ECO:0000256" key="2">
    <source>
        <dbReference type="ARBA" id="ARBA00022679"/>
    </source>
</evidence>
<protein>
    <recommendedName>
        <fullName evidence="6">Methyltransferase</fullName>
    </recommendedName>
</protein>
<dbReference type="InterPro" id="IPR002935">
    <property type="entry name" value="SAM_O-MeTrfase"/>
</dbReference>
<dbReference type="AlphaFoldDB" id="A0A1F5VNU0"/>
<proteinExistence type="predicted"/>
<reference evidence="4 5" key="1">
    <citation type="journal article" date="2016" name="Nat. Commun.">
        <title>Thousands of microbial genomes shed light on interconnected biogeochemical processes in an aquifer system.</title>
        <authorList>
            <person name="Anantharaman K."/>
            <person name="Brown C.T."/>
            <person name="Hug L.A."/>
            <person name="Sharon I."/>
            <person name="Castelle C.J."/>
            <person name="Probst A.J."/>
            <person name="Thomas B.C."/>
            <person name="Singh A."/>
            <person name="Wilkins M.J."/>
            <person name="Karaoz U."/>
            <person name="Brodie E.L."/>
            <person name="Williams K.H."/>
            <person name="Hubbard S.S."/>
            <person name="Banfield J.F."/>
        </authorList>
    </citation>
    <scope>NUCLEOTIDE SEQUENCE [LARGE SCALE GENOMIC DNA]</scope>
</reference>
<name>A0A1F5VNU0_9BACT</name>
<dbReference type="GO" id="GO:0032259">
    <property type="term" value="P:methylation"/>
    <property type="evidence" value="ECO:0007669"/>
    <property type="project" value="UniProtKB-KW"/>
</dbReference>
<dbReference type="GO" id="GO:0008757">
    <property type="term" value="F:S-adenosylmethionine-dependent methyltransferase activity"/>
    <property type="evidence" value="ECO:0007669"/>
    <property type="project" value="TreeGrafter"/>
</dbReference>
<dbReference type="Proteomes" id="UP000178943">
    <property type="component" value="Unassembled WGS sequence"/>
</dbReference>
<dbReference type="EMBL" id="MFGW01000132">
    <property type="protein sequence ID" value="OGF64701.1"/>
    <property type="molecule type" value="Genomic_DNA"/>
</dbReference>
<dbReference type="PROSITE" id="PS51682">
    <property type="entry name" value="SAM_OMT_I"/>
    <property type="match status" value="1"/>
</dbReference>
<gene>
    <name evidence="4" type="ORF">A2Y62_14670</name>
</gene>
<dbReference type="STRING" id="1817863.A2Y62_14670"/>
<organism evidence="4 5">
    <name type="scientific">Candidatus Fischerbacteria bacterium RBG_13_37_8</name>
    <dbReference type="NCBI Taxonomy" id="1817863"/>
    <lineage>
        <taxon>Bacteria</taxon>
        <taxon>Candidatus Fischeribacteriota</taxon>
    </lineage>
</organism>
<dbReference type="GO" id="GO:0008171">
    <property type="term" value="F:O-methyltransferase activity"/>
    <property type="evidence" value="ECO:0007669"/>
    <property type="project" value="InterPro"/>
</dbReference>
<sequence>MPKIIKTKEYGITLPQIDEYMKSLIKKRSQTLTRMEGEALREGIPIIGPMVAPLLTLITSMIKAKSVLELGTAIGYSTIYFALAVKKTDGLVMTMEKNEKFAQRAYDNIQEAQLHDYVTIIRGDIMKKLPGLKGNYDLIFIDSDKEIYPDLIEPCVQRLRTGGILLADNVLWDGLVVEKGVDSIADIMREFNEKLYANPALQTVILPIRDGLAVSQKK</sequence>
<dbReference type="SUPFAM" id="SSF53335">
    <property type="entry name" value="S-adenosyl-L-methionine-dependent methyltransferases"/>
    <property type="match status" value="1"/>
</dbReference>
<keyword evidence="3" id="KW-0949">S-adenosyl-L-methionine</keyword>
<evidence type="ECO:0000256" key="1">
    <source>
        <dbReference type="ARBA" id="ARBA00022603"/>
    </source>
</evidence>
<dbReference type="InterPro" id="IPR050362">
    <property type="entry name" value="Cation-dep_OMT"/>
</dbReference>
<evidence type="ECO:0008006" key="6">
    <source>
        <dbReference type="Google" id="ProtNLM"/>
    </source>
</evidence>
<dbReference type="Pfam" id="PF01596">
    <property type="entry name" value="Methyltransf_3"/>
    <property type="match status" value="1"/>
</dbReference>
<accession>A0A1F5VNU0</accession>
<dbReference type="PANTHER" id="PTHR10509:SF14">
    <property type="entry name" value="CAFFEOYL-COA O-METHYLTRANSFERASE 3-RELATED"/>
    <property type="match status" value="1"/>
</dbReference>
<dbReference type="PANTHER" id="PTHR10509">
    <property type="entry name" value="O-METHYLTRANSFERASE-RELATED"/>
    <property type="match status" value="1"/>
</dbReference>
<evidence type="ECO:0000256" key="3">
    <source>
        <dbReference type="ARBA" id="ARBA00022691"/>
    </source>
</evidence>
<dbReference type="InterPro" id="IPR029063">
    <property type="entry name" value="SAM-dependent_MTases_sf"/>
</dbReference>
<keyword evidence="2" id="KW-0808">Transferase</keyword>
<dbReference type="CDD" id="cd02440">
    <property type="entry name" value="AdoMet_MTases"/>
    <property type="match status" value="1"/>
</dbReference>